<gene>
    <name evidence="3" type="ORF">LCGC14_2023100</name>
</gene>
<dbReference type="SUPFAM" id="SSF101898">
    <property type="entry name" value="NHL repeat"/>
    <property type="match status" value="1"/>
</dbReference>
<organism evidence="3">
    <name type="scientific">marine sediment metagenome</name>
    <dbReference type="NCBI Taxonomy" id="412755"/>
    <lineage>
        <taxon>unclassified sequences</taxon>
        <taxon>metagenomes</taxon>
        <taxon>ecological metagenomes</taxon>
    </lineage>
</organism>
<keyword evidence="1" id="KW-1133">Transmembrane helix</keyword>
<evidence type="ECO:0000313" key="3">
    <source>
        <dbReference type="EMBL" id="KKL78612.1"/>
    </source>
</evidence>
<feature type="domain" description="Ice-binding protein C-terminal" evidence="2">
    <location>
        <begin position="293"/>
        <end position="315"/>
    </location>
</feature>
<evidence type="ECO:0000256" key="1">
    <source>
        <dbReference type="SAM" id="Phobius"/>
    </source>
</evidence>
<name>A0A0F9HU03_9ZZZZ</name>
<dbReference type="Pfam" id="PF07589">
    <property type="entry name" value="PEP-CTERM"/>
    <property type="match status" value="1"/>
</dbReference>
<keyword evidence="1" id="KW-0472">Membrane</keyword>
<dbReference type="EMBL" id="LAZR01023405">
    <property type="protein sequence ID" value="KKL78612.1"/>
    <property type="molecule type" value="Genomic_DNA"/>
</dbReference>
<protein>
    <recommendedName>
        <fullName evidence="2">Ice-binding protein C-terminal domain-containing protein</fullName>
    </recommendedName>
</protein>
<keyword evidence="1" id="KW-0812">Transmembrane</keyword>
<reference evidence="3" key="1">
    <citation type="journal article" date="2015" name="Nature">
        <title>Complex archaea that bridge the gap between prokaryotes and eukaryotes.</title>
        <authorList>
            <person name="Spang A."/>
            <person name="Saw J.H."/>
            <person name="Jorgensen S.L."/>
            <person name="Zaremba-Niedzwiedzka K."/>
            <person name="Martijn J."/>
            <person name="Lind A.E."/>
            <person name="van Eijk R."/>
            <person name="Schleper C."/>
            <person name="Guy L."/>
            <person name="Ettema T.J."/>
        </authorList>
    </citation>
    <scope>NUCLEOTIDE SEQUENCE</scope>
</reference>
<evidence type="ECO:0000259" key="2">
    <source>
        <dbReference type="Pfam" id="PF07589"/>
    </source>
</evidence>
<dbReference type="AlphaFoldDB" id="A0A0F9HU03"/>
<proteinExistence type="predicted"/>
<feature type="transmembrane region" description="Helical" evidence="1">
    <location>
        <begin position="285"/>
        <end position="311"/>
    </location>
</feature>
<dbReference type="NCBIfam" id="TIGR02595">
    <property type="entry name" value="PEP_CTERM"/>
    <property type="match status" value="1"/>
</dbReference>
<comment type="caution">
    <text evidence="3">The sequence shown here is derived from an EMBL/GenBank/DDBJ whole genome shotgun (WGS) entry which is preliminary data.</text>
</comment>
<dbReference type="InterPro" id="IPR013424">
    <property type="entry name" value="Ice-binding_C"/>
</dbReference>
<accession>A0A0F9HU03</accession>
<sequence length="318" mass="33117">MRTTLTSLVTVLLVGVLTSAAGGQVVYHASAAVPPPAEVSELHAGEDNPTQTQIGDAIGNTNQVFLFDSNGVYSGTSYAQLGTAYTASFGYRDGASDGTHVYFGWEDGVARHDADGSNGVILFDGTNQPGSAWRGLAYDPTGNAGDGSLWSIDWSSELVEVDLSGNVLTTFPNTSASPWATVYGLAYDATDGNLWASSQADPAHIIKISTSLGQVISGAGWPMANPPFDPAADYEGGLSGLRDGSGDLAYINQNVALISDEMCVYDTSGTIVGGVWDLTTQTGSIYHLGVAVTPEPATMTVLGIGAIAVLARRRRRRT</sequence>